<gene>
    <name evidence="2" type="ORF">BRYFOR_08128</name>
</gene>
<name>C6LHL7_9FIRM</name>
<keyword evidence="3" id="KW-1185">Reference proteome</keyword>
<reference evidence="2" key="1">
    <citation type="submission" date="2009-07" db="EMBL/GenBank/DDBJ databases">
        <authorList>
            <person name="Weinstock G."/>
            <person name="Sodergren E."/>
            <person name="Clifton S."/>
            <person name="Fulton L."/>
            <person name="Fulton B."/>
            <person name="Courtney L."/>
            <person name="Fronick C."/>
            <person name="Harrison M."/>
            <person name="Strong C."/>
            <person name="Farmer C."/>
            <person name="Delahaunty K."/>
            <person name="Markovic C."/>
            <person name="Hall O."/>
            <person name="Minx P."/>
            <person name="Tomlinson C."/>
            <person name="Mitreva M."/>
            <person name="Nelson J."/>
            <person name="Hou S."/>
            <person name="Wollam A."/>
            <person name="Pepin K.H."/>
            <person name="Johnson M."/>
            <person name="Bhonagiri V."/>
            <person name="Nash W.E."/>
            <person name="Warren W."/>
            <person name="Chinwalla A."/>
            <person name="Mardis E.R."/>
            <person name="Wilson R.K."/>
        </authorList>
    </citation>
    <scope>NUCLEOTIDE SEQUENCE [LARGE SCALE GENOMIC DNA]</scope>
    <source>
        <strain evidence="2">DSM 14469</strain>
    </source>
</reference>
<proteinExistence type="predicted"/>
<keyword evidence="1" id="KW-0472">Membrane</keyword>
<dbReference type="EMBL" id="ACCL02000014">
    <property type="protein sequence ID" value="EET60004.1"/>
    <property type="molecule type" value="Genomic_DNA"/>
</dbReference>
<evidence type="ECO:0000313" key="3">
    <source>
        <dbReference type="Proteomes" id="UP000005561"/>
    </source>
</evidence>
<keyword evidence="1" id="KW-0812">Transmembrane</keyword>
<evidence type="ECO:0000313" key="2">
    <source>
        <dbReference type="EMBL" id="EET60004.1"/>
    </source>
</evidence>
<sequence>MRTGKAESVDARSAGMVTELPEGEVISMKQHRFWAWAMVVCLVMLFYTGKKHK</sequence>
<evidence type="ECO:0000256" key="1">
    <source>
        <dbReference type="SAM" id="Phobius"/>
    </source>
</evidence>
<organism evidence="2 3">
    <name type="scientific">Marvinbryantia formatexigens DSM 14469</name>
    <dbReference type="NCBI Taxonomy" id="478749"/>
    <lineage>
        <taxon>Bacteria</taxon>
        <taxon>Bacillati</taxon>
        <taxon>Bacillota</taxon>
        <taxon>Clostridia</taxon>
        <taxon>Lachnospirales</taxon>
        <taxon>Lachnospiraceae</taxon>
        <taxon>Marvinbryantia</taxon>
    </lineage>
</organism>
<feature type="transmembrane region" description="Helical" evidence="1">
    <location>
        <begin position="33"/>
        <end position="49"/>
    </location>
</feature>
<protein>
    <submittedName>
        <fullName evidence="2">Uncharacterized protein</fullName>
    </submittedName>
</protein>
<accession>C6LHL7</accession>
<comment type="caution">
    <text evidence="2">The sequence shown here is derived from an EMBL/GenBank/DDBJ whole genome shotgun (WGS) entry which is preliminary data.</text>
</comment>
<dbReference type="Proteomes" id="UP000005561">
    <property type="component" value="Unassembled WGS sequence"/>
</dbReference>
<dbReference type="AlphaFoldDB" id="C6LHL7"/>
<keyword evidence="1" id="KW-1133">Transmembrane helix</keyword>